<sequence length="197" mass="21189">MKEHHKAKRDGEGKGKTNPCLQPGVGYQIESDISGQEQVLVGFSGKGIFDAGSSSCETFVGTRKGMVLLKQGSTLFCSFSGLACGLHPSSLMGIDSLIYLMEILADSHMKKKMQAKFMSRTGTGSRGTASRQPLQAAASACFQCLDSTECIMRKVTTHVGKEGGATHIKVDNINRTLQKCGYQMGGLRLCIMGIREE</sequence>
<evidence type="ECO:0000313" key="1">
    <source>
        <dbReference type="EMBL" id="KAI3941936.1"/>
    </source>
</evidence>
<evidence type="ECO:0000313" key="2">
    <source>
        <dbReference type="Proteomes" id="UP001202328"/>
    </source>
</evidence>
<name>A0AAD4XT88_9MAGN</name>
<dbReference type="AlphaFoldDB" id="A0AAD4XT88"/>
<reference evidence="1" key="1">
    <citation type="submission" date="2022-04" db="EMBL/GenBank/DDBJ databases">
        <title>A functionally conserved STORR gene fusion in Papaver species that diverged 16.8 million years ago.</title>
        <authorList>
            <person name="Catania T."/>
        </authorList>
    </citation>
    <scope>NUCLEOTIDE SEQUENCE</scope>
    <source>
        <strain evidence="1">S-188037</strain>
    </source>
</reference>
<protein>
    <submittedName>
        <fullName evidence="1">Uncharacterized protein</fullName>
    </submittedName>
</protein>
<gene>
    <name evidence="1" type="ORF">MKW98_009146</name>
</gene>
<comment type="caution">
    <text evidence="1">The sequence shown here is derived from an EMBL/GenBank/DDBJ whole genome shotgun (WGS) entry which is preliminary data.</text>
</comment>
<dbReference type="Proteomes" id="UP001202328">
    <property type="component" value="Unassembled WGS sequence"/>
</dbReference>
<accession>A0AAD4XT88</accession>
<dbReference type="EMBL" id="JAJJMB010004763">
    <property type="protein sequence ID" value="KAI3941936.1"/>
    <property type="molecule type" value="Genomic_DNA"/>
</dbReference>
<proteinExistence type="predicted"/>
<organism evidence="1 2">
    <name type="scientific">Papaver atlanticum</name>
    <dbReference type="NCBI Taxonomy" id="357466"/>
    <lineage>
        <taxon>Eukaryota</taxon>
        <taxon>Viridiplantae</taxon>
        <taxon>Streptophyta</taxon>
        <taxon>Embryophyta</taxon>
        <taxon>Tracheophyta</taxon>
        <taxon>Spermatophyta</taxon>
        <taxon>Magnoliopsida</taxon>
        <taxon>Ranunculales</taxon>
        <taxon>Papaveraceae</taxon>
        <taxon>Papaveroideae</taxon>
        <taxon>Papaver</taxon>
    </lineage>
</organism>
<keyword evidence="2" id="KW-1185">Reference proteome</keyword>